<keyword evidence="4" id="KW-0472">Membrane</keyword>
<dbReference type="Pfam" id="PF12833">
    <property type="entry name" value="HTH_18"/>
    <property type="match status" value="1"/>
</dbReference>
<dbReference type="PROSITE" id="PS01124">
    <property type="entry name" value="HTH_ARAC_FAMILY_2"/>
    <property type="match status" value="1"/>
</dbReference>
<dbReference type="InterPro" id="IPR009057">
    <property type="entry name" value="Homeodomain-like_sf"/>
</dbReference>
<feature type="transmembrane region" description="Helical" evidence="4">
    <location>
        <begin position="177"/>
        <end position="195"/>
    </location>
</feature>
<keyword evidence="4" id="KW-1133">Transmembrane helix</keyword>
<dbReference type="EMBL" id="AP018823">
    <property type="protein sequence ID" value="BBF86143.1"/>
    <property type="molecule type" value="Genomic_DNA"/>
</dbReference>
<evidence type="ECO:0000313" key="6">
    <source>
        <dbReference type="EMBL" id="BBF86143.1"/>
    </source>
</evidence>
<evidence type="ECO:0000256" key="2">
    <source>
        <dbReference type="ARBA" id="ARBA00023125"/>
    </source>
</evidence>
<dbReference type="InterPro" id="IPR018062">
    <property type="entry name" value="HTH_AraC-typ_CS"/>
</dbReference>
<reference evidence="6 7" key="2">
    <citation type="journal article" date="2017" name="Genome Announc.">
        <title>Draft genome sequence of Aquitalea magnusonii strain H3, a plant growth-promoting bacterium of duckweed Lemna minor.</title>
        <authorList>
            <person name="Ishizawa H."/>
            <person name="Kuroda M."/>
            <person name="Ike M."/>
        </authorList>
    </citation>
    <scope>NUCLEOTIDE SEQUENCE [LARGE SCALE GENOMIC DNA]</scope>
    <source>
        <strain evidence="6 7">H3</strain>
    </source>
</reference>
<accession>A0A3G9GH22</accession>
<keyword evidence="3" id="KW-0804">Transcription</keyword>
<feature type="transmembrane region" description="Helical" evidence="4">
    <location>
        <begin position="68"/>
        <end position="85"/>
    </location>
</feature>
<dbReference type="Proteomes" id="UP000198290">
    <property type="component" value="Chromosome"/>
</dbReference>
<dbReference type="SMART" id="SM00342">
    <property type="entry name" value="HTH_ARAC"/>
    <property type="match status" value="1"/>
</dbReference>
<protein>
    <submittedName>
        <fullName evidence="6">Transcriptional regulator, AraC family</fullName>
    </submittedName>
</protein>
<keyword evidence="4" id="KW-0812">Transmembrane</keyword>
<reference evidence="7" key="3">
    <citation type="journal article" date="2017" name="Plant Physiol. Biochem.">
        <title>Differential oxidative and antioxidative response of duckweed Lemna minor toward plant growth promoting/inhibiting bacteria.</title>
        <authorList>
            <person name="Ishizawa H."/>
            <person name="Kuroda M."/>
            <person name="Morikawa M."/>
            <person name="Ike M."/>
        </authorList>
    </citation>
    <scope>NUCLEOTIDE SEQUENCE [LARGE SCALE GENOMIC DNA]</scope>
    <source>
        <strain evidence="7">H3</strain>
    </source>
</reference>
<organism evidence="6 7">
    <name type="scientific">Aquitalea magnusonii</name>
    <dbReference type="NCBI Taxonomy" id="332411"/>
    <lineage>
        <taxon>Bacteria</taxon>
        <taxon>Pseudomonadati</taxon>
        <taxon>Pseudomonadota</taxon>
        <taxon>Betaproteobacteria</taxon>
        <taxon>Neisseriales</taxon>
        <taxon>Chromobacteriaceae</taxon>
        <taxon>Aquitalea</taxon>
    </lineage>
</organism>
<dbReference type="Gene3D" id="1.10.10.60">
    <property type="entry name" value="Homeodomain-like"/>
    <property type="match status" value="1"/>
</dbReference>
<evidence type="ECO:0000256" key="3">
    <source>
        <dbReference type="ARBA" id="ARBA00023163"/>
    </source>
</evidence>
<dbReference type="PROSITE" id="PS00041">
    <property type="entry name" value="HTH_ARAC_FAMILY_1"/>
    <property type="match status" value="1"/>
</dbReference>
<dbReference type="OrthoDB" id="9816011at2"/>
<dbReference type="PANTHER" id="PTHR43280">
    <property type="entry name" value="ARAC-FAMILY TRANSCRIPTIONAL REGULATOR"/>
    <property type="match status" value="1"/>
</dbReference>
<name>A0A3G9GH22_9NEIS</name>
<feature type="domain" description="HTH araC/xylS-type" evidence="5">
    <location>
        <begin position="228"/>
        <end position="334"/>
    </location>
</feature>
<dbReference type="GO" id="GO:0043565">
    <property type="term" value="F:sequence-specific DNA binding"/>
    <property type="evidence" value="ECO:0007669"/>
    <property type="project" value="InterPro"/>
</dbReference>
<keyword evidence="7" id="KW-1185">Reference proteome</keyword>
<dbReference type="AlphaFoldDB" id="A0A3G9GH22"/>
<evidence type="ECO:0000259" key="5">
    <source>
        <dbReference type="PROSITE" id="PS01124"/>
    </source>
</evidence>
<dbReference type="PANTHER" id="PTHR43280:SF29">
    <property type="entry name" value="ARAC-FAMILY TRANSCRIPTIONAL REGULATOR"/>
    <property type="match status" value="1"/>
</dbReference>
<dbReference type="SUPFAM" id="SSF46689">
    <property type="entry name" value="Homeodomain-like"/>
    <property type="match status" value="1"/>
</dbReference>
<reference evidence="7" key="1">
    <citation type="journal article" date="2017" name="Biotechnol. Biofuels">
        <title>Evaluation of environmental bacterial communities as a factor affecting the growth of duckweed Lemna minor.</title>
        <authorList>
            <person name="Ishizawa H."/>
            <person name="Kuroda M."/>
            <person name="Morikawa M."/>
            <person name="Ike M."/>
        </authorList>
    </citation>
    <scope>NUCLEOTIDE SEQUENCE [LARGE SCALE GENOMIC DNA]</scope>
    <source>
        <strain evidence="7">H3</strain>
    </source>
</reference>
<feature type="transmembrane region" description="Helical" evidence="4">
    <location>
        <begin position="152"/>
        <end position="171"/>
    </location>
</feature>
<dbReference type="InterPro" id="IPR020449">
    <property type="entry name" value="Tscrpt_reg_AraC-type_HTH"/>
</dbReference>
<keyword evidence="2" id="KW-0238">DNA-binding</keyword>
<sequence>MIVACGLLLAGYSIFSCLLLVITHFRPGSYPDQPHSRQMGIAFLLTLAVLQGVHAALLLGYPDALASVLYRACLFAAAPCFYFYSHPLLHPSLSKGSLWRKWPHLLPVLLGTMLPFALAFPLAFALGMAYLLWFARSIYRLRAERECFQRELLLVGGVVLIAALVALAGLLPTRIHTAQFFALYSCAIGMALWLTQLTLGLRPAMQEDIVAAANEAYRTSTLGNVDCERVQARLEQLMREERLYQNAELSLPMLAQQLGLGAHQLSELLNIRLAKGFSRYLREQRVAAACTMLLAEPSASVLSVGLSVGFASQSNFYEAFREIQGMTPGSYRKLMSAEKTA</sequence>
<feature type="transmembrane region" description="Helical" evidence="4">
    <location>
        <begin position="41"/>
        <end position="61"/>
    </location>
</feature>
<dbReference type="InterPro" id="IPR018060">
    <property type="entry name" value="HTH_AraC"/>
</dbReference>
<gene>
    <name evidence="6" type="ORF">DLM_2536</name>
</gene>
<dbReference type="KEGG" id="amah:DLM_2536"/>
<evidence type="ECO:0000313" key="7">
    <source>
        <dbReference type="Proteomes" id="UP000198290"/>
    </source>
</evidence>
<dbReference type="PRINTS" id="PR00032">
    <property type="entry name" value="HTHARAC"/>
</dbReference>
<keyword evidence="1" id="KW-0805">Transcription regulation</keyword>
<proteinExistence type="predicted"/>
<dbReference type="GO" id="GO:0003700">
    <property type="term" value="F:DNA-binding transcription factor activity"/>
    <property type="evidence" value="ECO:0007669"/>
    <property type="project" value="InterPro"/>
</dbReference>
<feature type="transmembrane region" description="Helical" evidence="4">
    <location>
        <begin position="105"/>
        <end position="132"/>
    </location>
</feature>
<evidence type="ECO:0000256" key="4">
    <source>
        <dbReference type="SAM" id="Phobius"/>
    </source>
</evidence>
<evidence type="ECO:0000256" key="1">
    <source>
        <dbReference type="ARBA" id="ARBA00023015"/>
    </source>
</evidence>